<dbReference type="Proteomes" id="UP000298805">
    <property type="component" value="Chromosome"/>
</dbReference>
<proteinExistence type="predicted"/>
<reference evidence="2" key="3">
    <citation type="submission" date="2019-06" db="EMBL/GenBank/DDBJ databases">
        <title>A comparative analysis of the Nautiliaceae.</title>
        <authorList>
            <person name="Grosche A."/>
            <person name="Smedile F."/>
            <person name="Vetriani C."/>
        </authorList>
    </citation>
    <scope>NUCLEOTIDE SEQUENCE</scope>
    <source>
        <strain evidence="2">TB6</strain>
    </source>
</reference>
<dbReference type="InterPro" id="IPR022998">
    <property type="entry name" value="ThiamineP_synth_TenI"/>
</dbReference>
<feature type="domain" description="Thiamine phosphate synthase/TenI" evidence="1">
    <location>
        <begin position="7"/>
        <end position="165"/>
    </location>
</feature>
<dbReference type="AlphaFoldDB" id="A0AAJ4RC79"/>
<sequence length="173" mass="19885">MASFLSYFITDPSYSLQQIKEAIKKHKPTFVCYRNKEYFDKNEIMDFANFAKNYSKVFINLDSLKDDSLLEHFDGVHIPSSRLDEITEYKNKIIIASTHNPLEVQKAQKADYITFSPIFKSKNRCGLGTEVLNHICNMHPKVIALGGIISDKEVEKIKNTKAVGFGSIRYFFT</sequence>
<name>A0AAJ4RC79_9BACT</name>
<organism evidence="3 4">
    <name type="scientific">Caminibacter pacificus</name>
    <dbReference type="NCBI Taxonomy" id="1424653"/>
    <lineage>
        <taxon>Bacteria</taxon>
        <taxon>Pseudomonadati</taxon>
        <taxon>Campylobacterota</taxon>
        <taxon>Epsilonproteobacteria</taxon>
        <taxon>Nautiliales</taxon>
        <taxon>Nautiliaceae</taxon>
        <taxon>Caminibacter</taxon>
    </lineage>
</organism>
<evidence type="ECO:0000313" key="4">
    <source>
        <dbReference type="Proteomes" id="UP000272781"/>
    </source>
</evidence>
<dbReference type="RefSeq" id="WP_123352842.1">
    <property type="nucleotide sequence ID" value="NZ_CP027432.2"/>
</dbReference>
<accession>A0AAJ4RC79</accession>
<evidence type="ECO:0000313" key="5">
    <source>
        <dbReference type="Proteomes" id="UP000298805"/>
    </source>
</evidence>
<reference evidence="3 4" key="2">
    <citation type="submission" date="2018-11" db="EMBL/GenBank/DDBJ databases">
        <title>Genomic Encyclopedia of Type Strains, Phase IV (KMG-IV): sequencing the most valuable type-strain genomes for metagenomic binning, comparative biology and taxonomic classification.</title>
        <authorList>
            <person name="Goeker M."/>
        </authorList>
    </citation>
    <scope>NUCLEOTIDE SEQUENCE [LARGE SCALE GENOMIC DNA]</scope>
    <source>
        <strain evidence="3 4">DSM 27783</strain>
    </source>
</reference>
<dbReference type="InterPro" id="IPR036206">
    <property type="entry name" value="ThiamineP_synth_sf"/>
</dbReference>
<gene>
    <name evidence="2" type="ORF">C6V80_08035</name>
    <name evidence="3" type="ORF">EDC58_1451</name>
</gene>
<dbReference type="CDD" id="cd00564">
    <property type="entry name" value="TMP_TenI"/>
    <property type="match status" value="1"/>
</dbReference>
<dbReference type="Gene3D" id="3.20.20.70">
    <property type="entry name" value="Aldolase class I"/>
    <property type="match status" value="1"/>
</dbReference>
<evidence type="ECO:0000313" key="2">
    <source>
        <dbReference type="EMBL" id="QCI28920.1"/>
    </source>
</evidence>
<dbReference type="EMBL" id="CP027432">
    <property type="protein sequence ID" value="QCI28920.1"/>
    <property type="molecule type" value="Genomic_DNA"/>
</dbReference>
<protein>
    <submittedName>
        <fullName evidence="2">Thiamine phosphate synthase</fullName>
    </submittedName>
    <submittedName>
        <fullName evidence="3">Thiamine-phosphate pyrophosphorylase</fullName>
    </submittedName>
</protein>
<dbReference type="Pfam" id="PF02581">
    <property type="entry name" value="TMP-TENI"/>
    <property type="match status" value="1"/>
</dbReference>
<dbReference type="InterPro" id="IPR013785">
    <property type="entry name" value="Aldolase_TIM"/>
</dbReference>
<dbReference type="EMBL" id="RJVK01000003">
    <property type="protein sequence ID" value="ROR39511.1"/>
    <property type="molecule type" value="Genomic_DNA"/>
</dbReference>
<dbReference type="GO" id="GO:0009228">
    <property type="term" value="P:thiamine biosynthetic process"/>
    <property type="evidence" value="ECO:0007669"/>
    <property type="project" value="UniProtKB-KW"/>
</dbReference>
<dbReference type="Proteomes" id="UP000272781">
    <property type="component" value="Unassembled WGS sequence"/>
</dbReference>
<keyword evidence="5" id="KW-1185">Reference proteome</keyword>
<evidence type="ECO:0000313" key="3">
    <source>
        <dbReference type="EMBL" id="ROR39511.1"/>
    </source>
</evidence>
<evidence type="ECO:0000259" key="1">
    <source>
        <dbReference type="Pfam" id="PF02581"/>
    </source>
</evidence>
<reference evidence="5" key="1">
    <citation type="submission" date="2018-03" db="EMBL/GenBank/DDBJ databases">
        <title>A comparative analysis of the Nautiliaceae.</title>
        <authorList>
            <person name="Grosche A."/>
            <person name="Smedile F."/>
            <person name="Vetriani C."/>
        </authorList>
    </citation>
    <scope>NUCLEOTIDE SEQUENCE [LARGE SCALE GENOMIC DNA]</scope>
    <source>
        <strain evidence="5">TB6</strain>
    </source>
</reference>
<dbReference type="SUPFAM" id="SSF51391">
    <property type="entry name" value="Thiamin phosphate synthase"/>
    <property type="match status" value="1"/>
</dbReference>